<keyword evidence="5" id="KW-1185">Reference proteome</keyword>
<accession>A0A840SUH2</accession>
<keyword evidence="4" id="KW-0808">Transferase</keyword>
<evidence type="ECO:0000259" key="3">
    <source>
        <dbReference type="Pfam" id="PF02397"/>
    </source>
</evidence>
<dbReference type="RefSeq" id="WP_184155067.1">
    <property type="nucleotide sequence ID" value="NZ_JACHFM010000007.1"/>
</dbReference>
<evidence type="ECO:0000313" key="5">
    <source>
        <dbReference type="Proteomes" id="UP000549457"/>
    </source>
</evidence>
<dbReference type="PANTHER" id="PTHR30576">
    <property type="entry name" value="COLANIC BIOSYNTHESIS UDP-GLUCOSE LIPID CARRIER TRANSFERASE"/>
    <property type="match status" value="1"/>
</dbReference>
<dbReference type="Pfam" id="PF02397">
    <property type="entry name" value="Bac_transf"/>
    <property type="match status" value="1"/>
</dbReference>
<evidence type="ECO:0000256" key="2">
    <source>
        <dbReference type="ARBA" id="ARBA00023169"/>
    </source>
</evidence>
<protein>
    <submittedName>
        <fullName evidence="4">Lipopolysaccharide/colanic/teichoic acid biosynthesis glycosyltransferase</fullName>
    </submittedName>
</protein>
<comment type="caution">
    <text evidence="4">The sequence shown here is derived from an EMBL/GenBank/DDBJ whole genome shotgun (WGS) entry which is preliminary data.</text>
</comment>
<evidence type="ECO:0000256" key="1">
    <source>
        <dbReference type="ARBA" id="ARBA00006464"/>
    </source>
</evidence>
<dbReference type="GO" id="GO:0016780">
    <property type="term" value="F:phosphotransferase activity, for other substituted phosphate groups"/>
    <property type="evidence" value="ECO:0007669"/>
    <property type="project" value="TreeGrafter"/>
</dbReference>
<feature type="domain" description="Bacterial sugar transferase" evidence="3">
    <location>
        <begin position="1"/>
        <end position="184"/>
    </location>
</feature>
<evidence type="ECO:0000313" key="4">
    <source>
        <dbReference type="EMBL" id="MBB5224410.1"/>
    </source>
</evidence>
<gene>
    <name evidence="4" type="ORF">HNP73_004380</name>
</gene>
<comment type="similarity">
    <text evidence="1">Belongs to the bacterial sugar transferase family.</text>
</comment>
<proteinExistence type="inferred from homology"/>
<name>A0A840SUH2_9RHOB</name>
<dbReference type="EMBL" id="JACHFM010000007">
    <property type="protein sequence ID" value="MBB5224410.1"/>
    <property type="molecule type" value="Genomic_DNA"/>
</dbReference>
<keyword evidence="2" id="KW-0270">Exopolysaccharide synthesis</keyword>
<dbReference type="Proteomes" id="UP000549457">
    <property type="component" value="Unassembled WGS sequence"/>
</dbReference>
<organism evidence="4 5">
    <name type="scientific">Amaricoccus macauensis</name>
    <dbReference type="NCBI Taxonomy" id="57001"/>
    <lineage>
        <taxon>Bacteria</taxon>
        <taxon>Pseudomonadati</taxon>
        <taxon>Pseudomonadota</taxon>
        <taxon>Alphaproteobacteria</taxon>
        <taxon>Rhodobacterales</taxon>
        <taxon>Paracoccaceae</taxon>
        <taxon>Amaricoccus</taxon>
    </lineage>
</organism>
<dbReference type="GO" id="GO:0000271">
    <property type="term" value="P:polysaccharide biosynthetic process"/>
    <property type="evidence" value="ECO:0007669"/>
    <property type="project" value="UniProtKB-KW"/>
</dbReference>
<reference evidence="4 5" key="1">
    <citation type="submission" date="2020-08" db="EMBL/GenBank/DDBJ databases">
        <title>Genomic Encyclopedia of Type Strains, Phase IV (KMG-IV): sequencing the most valuable type-strain genomes for metagenomic binning, comparative biology and taxonomic classification.</title>
        <authorList>
            <person name="Goeker M."/>
        </authorList>
    </citation>
    <scope>NUCLEOTIDE SEQUENCE [LARGE SCALE GENOMIC DNA]</scope>
    <source>
        <strain evidence="4 5">DSM 101730</strain>
    </source>
</reference>
<dbReference type="AlphaFoldDB" id="A0A840SUH2"/>
<dbReference type="InterPro" id="IPR003362">
    <property type="entry name" value="Bact_transf"/>
</dbReference>
<sequence>MDRLVAFLLLVAIWPAILLVALAVRLDSPGPIFFRQPRFGAGRSVIMVTKFRTMRQDGTDIGGRRQATRDDDRITKVGKFLRRTCLDELPQIWDVLVGRMSLVGPRPHPLSLEVDGHPIEELVPNYHQRHTVRPGITGLAQINGNRGPVVSVAMGRERVRYDVEYIRDHSLWLDIRILFRTLVVPFQKDGSY</sequence>
<dbReference type="PANTHER" id="PTHR30576:SF0">
    <property type="entry name" value="UNDECAPRENYL-PHOSPHATE N-ACETYLGALACTOSAMINYL 1-PHOSPHATE TRANSFERASE-RELATED"/>
    <property type="match status" value="1"/>
</dbReference>